<proteinExistence type="inferred from homology"/>
<dbReference type="PROSITE" id="PS50802">
    <property type="entry name" value="OTU"/>
    <property type="match status" value="1"/>
</dbReference>
<accession>A0A565BM41</accession>
<dbReference type="OrthoDB" id="415023at2759"/>
<dbReference type="InterPro" id="IPR050704">
    <property type="entry name" value="Peptidase_C85-like"/>
</dbReference>
<dbReference type="InterPro" id="IPR038765">
    <property type="entry name" value="Papain-like_cys_pep_sf"/>
</dbReference>
<evidence type="ECO:0000256" key="1">
    <source>
        <dbReference type="ARBA" id="ARBA00010407"/>
    </source>
</evidence>
<dbReference type="EMBL" id="CABITT030000004">
    <property type="protein sequence ID" value="VVB02693.1"/>
    <property type="molecule type" value="Genomic_DNA"/>
</dbReference>
<evidence type="ECO:0000313" key="3">
    <source>
        <dbReference type="EMBL" id="VVB02693.1"/>
    </source>
</evidence>
<dbReference type="CDD" id="cd22751">
    <property type="entry name" value="OTU_plant_OTU9-like"/>
    <property type="match status" value="1"/>
</dbReference>
<reference evidence="3" key="1">
    <citation type="submission" date="2019-07" db="EMBL/GenBank/DDBJ databases">
        <authorList>
            <person name="Dittberner H."/>
        </authorList>
    </citation>
    <scope>NUCLEOTIDE SEQUENCE [LARGE SCALE GENOMIC DNA]</scope>
</reference>
<dbReference type="Gene3D" id="3.90.70.80">
    <property type="match status" value="1"/>
</dbReference>
<dbReference type="SUPFAM" id="SSF54001">
    <property type="entry name" value="Cysteine proteinases"/>
    <property type="match status" value="1"/>
</dbReference>
<dbReference type="PANTHER" id="PTHR12419:SF103">
    <property type="entry name" value="OVARIAN TUMOR DOMAIN-CONTAINING DEUBIQUITINATING ENZYME 10-RELATED"/>
    <property type="match status" value="1"/>
</dbReference>
<evidence type="ECO:0000259" key="2">
    <source>
        <dbReference type="PROSITE" id="PS50802"/>
    </source>
</evidence>
<gene>
    <name evidence="3" type="ORF">ANE_LOCUS13137</name>
</gene>
<comment type="caution">
    <text evidence="3">The sequence shown here is derived from an EMBL/GenBank/DDBJ whole genome shotgun (WGS) entry which is preliminary data.</text>
</comment>
<sequence>MSNTRIESRCLEDLTERERLLDRLEWEGYTEKKVKSYGNCQFRALADQLYQNSDSHKRVRQEIVKQLKLHPKPDKGLVDKMEYVSEYVKNMSNDSVWGDEVTLRAAADVYLVKIVVITSIKEYPLFVVLPKSQKQPDKVIYLSYLDGVHYNSVHLNEG</sequence>
<protein>
    <recommendedName>
        <fullName evidence="2">OTU domain-containing protein</fullName>
    </recommendedName>
</protein>
<keyword evidence="4" id="KW-1185">Reference proteome</keyword>
<dbReference type="Pfam" id="PF02338">
    <property type="entry name" value="OTU"/>
    <property type="match status" value="1"/>
</dbReference>
<dbReference type="Proteomes" id="UP000489600">
    <property type="component" value="Unassembled WGS sequence"/>
</dbReference>
<comment type="similarity">
    <text evidence="1">Belongs to the peptidase C85 family.</text>
</comment>
<dbReference type="GO" id="GO:0004843">
    <property type="term" value="F:cysteine-type deubiquitinase activity"/>
    <property type="evidence" value="ECO:0007669"/>
    <property type="project" value="TreeGrafter"/>
</dbReference>
<dbReference type="GO" id="GO:0016579">
    <property type="term" value="P:protein deubiquitination"/>
    <property type="evidence" value="ECO:0007669"/>
    <property type="project" value="TreeGrafter"/>
</dbReference>
<feature type="domain" description="OTU" evidence="2">
    <location>
        <begin position="29"/>
        <end position="156"/>
    </location>
</feature>
<dbReference type="PANTHER" id="PTHR12419">
    <property type="entry name" value="OTU DOMAIN CONTAINING PROTEIN"/>
    <property type="match status" value="1"/>
</dbReference>
<organism evidence="3 4">
    <name type="scientific">Arabis nemorensis</name>
    <dbReference type="NCBI Taxonomy" id="586526"/>
    <lineage>
        <taxon>Eukaryota</taxon>
        <taxon>Viridiplantae</taxon>
        <taxon>Streptophyta</taxon>
        <taxon>Embryophyta</taxon>
        <taxon>Tracheophyta</taxon>
        <taxon>Spermatophyta</taxon>
        <taxon>Magnoliopsida</taxon>
        <taxon>eudicotyledons</taxon>
        <taxon>Gunneridae</taxon>
        <taxon>Pentapetalae</taxon>
        <taxon>rosids</taxon>
        <taxon>malvids</taxon>
        <taxon>Brassicales</taxon>
        <taxon>Brassicaceae</taxon>
        <taxon>Arabideae</taxon>
        <taxon>Arabis</taxon>
    </lineage>
</organism>
<evidence type="ECO:0000313" key="4">
    <source>
        <dbReference type="Proteomes" id="UP000489600"/>
    </source>
</evidence>
<dbReference type="InterPro" id="IPR003323">
    <property type="entry name" value="OTU_dom"/>
</dbReference>
<dbReference type="AlphaFoldDB" id="A0A565BM41"/>
<name>A0A565BM41_9BRAS</name>